<reference evidence="1 2" key="1">
    <citation type="journal article" date="2017" name="BMC Genomics">
        <title>Comparative genomic and phylogenomic analyses of the Bifidobacteriaceae family.</title>
        <authorList>
            <person name="Lugli G.A."/>
            <person name="Milani C."/>
            <person name="Turroni F."/>
            <person name="Duranti S."/>
            <person name="Mancabelli L."/>
            <person name="Mangifesta M."/>
            <person name="Ferrario C."/>
            <person name="Modesto M."/>
            <person name="Mattarelli P."/>
            <person name="Jiri K."/>
            <person name="van Sinderen D."/>
            <person name="Ventura M."/>
        </authorList>
    </citation>
    <scope>NUCLEOTIDE SEQUENCE [LARGE SCALE GENOMIC DNA]</scope>
    <source>
        <strain evidence="1 2">DSM 100202</strain>
    </source>
</reference>
<gene>
    <name evidence="1" type="ORF">BHAP_0154</name>
</gene>
<keyword evidence="2" id="KW-1185">Reference proteome</keyword>
<protein>
    <submittedName>
        <fullName evidence="1">Uncharacterized protein</fullName>
    </submittedName>
</protein>
<evidence type="ECO:0000313" key="1">
    <source>
        <dbReference type="EMBL" id="OZG66292.1"/>
    </source>
</evidence>
<dbReference type="Proteomes" id="UP000216074">
    <property type="component" value="Unassembled WGS sequence"/>
</dbReference>
<dbReference type="EMBL" id="MWWY01000005">
    <property type="protein sequence ID" value="OZG66292.1"/>
    <property type="molecule type" value="Genomic_DNA"/>
</dbReference>
<evidence type="ECO:0000313" key="2">
    <source>
        <dbReference type="Proteomes" id="UP000216074"/>
    </source>
</evidence>
<proteinExistence type="predicted"/>
<sequence length="65" mass="6953">MMRQGCLSLTVTERTVTQTAAAAAYFVLSSLPTSVQVWSGGKGSLRVLVVSVFRHASVRVAVFSH</sequence>
<dbReference type="AlphaFoldDB" id="A0A261G4E6"/>
<name>A0A261G4E6_9BIFI</name>
<comment type="caution">
    <text evidence="1">The sequence shown here is derived from an EMBL/GenBank/DDBJ whole genome shotgun (WGS) entry which is preliminary data.</text>
</comment>
<organism evidence="1 2">
    <name type="scientific">Bifidobacterium hapali</name>
    <dbReference type="NCBI Taxonomy" id="1630172"/>
    <lineage>
        <taxon>Bacteria</taxon>
        <taxon>Bacillati</taxon>
        <taxon>Actinomycetota</taxon>
        <taxon>Actinomycetes</taxon>
        <taxon>Bifidobacteriales</taxon>
        <taxon>Bifidobacteriaceae</taxon>
        <taxon>Bifidobacterium</taxon>
    </lineage>
</organism>
<accession>A0A261G4E6</accession>